<organism evidence="1 3">
    <name type="scientific">Cellulomonas hominis</name>
    <dbReference type="NCBI Taxonomy" id="156981"/>
    <lineage>
        <taxon>Bacteria</taxon>
        <taxon>Bacillati</taxon>
        <taxon>Actinomycetota</taxon>
        <taxon>Actinomycetes</taxon>
        <taxon>Micrococcales</taxon>
        <taxon>Cellulomonadaceae</taxon>
        <taxon>Cellulomonas</taxon>
    </lineage>
</organism>
<protein>
    <submittedName>
        <fullName evidence="1">Uncharacterized protein</fullName>
    </submittedName>
</protein>
<dbReference type="EMBL" id="BJVQ01000059">
    <property type="protein sequence ID" value="GEL48035.1"/>
    <property type="molecule type" value="Genomic_DNA"/>
</dbReference>
<evidence type="ECO:0000313" key="3">
    <source>
        <dbReference type="Proteomes" id="UP000321723"/>
    </source>
</evidence>
<dbReference type="Proteomes" id="UP000564629">
    <property type="component" value="Unassembled WGS sequence"/>
</dbReference>
<accession>A0A511FFL1</accession>
<keyword evidence="3" id="KW-1185">Reference proteome</keyword>
<comment type="caution">
    <text evidence="1">The sequence shown here is derived from an EMBL/GenBank/DDBJ whole genome shotgun (WGS) entry which is preliminary data.</text>
</comment>
<evidence type="ECO:0000313" key="2">
    <source>
        <dbReference type="EMBL" id="MBB5474789.1"/>
    </source>
</evidence>
<reference evidence="2 4" key="2">
    <citation type="submission" date="2020-08" db="EMBL/GenBank/DDBJ databases">
        <title>Sequencing the genomes of 1000 actinobacteria strains.</title>
        <authorList>
            <person name="Klenk H.-P."/>
        </authorList>
    </citation>
    <scope>NUCLEOTIDE SEQUENCE [LARGE SCALE GENOMIC DNA]</scope>
    <source>
        <strain evidence="2 4">DSM 9581</strain>
    </source>
</reference>
<evidence type="ECO:0000313" key="1">
    <source>
        <dbReference type="EMBL" id="GEL48035.1"/>
    </source>
</evidence>
<sequence length="55" mass="5908">MSRRARWAAGLILGALLLVAALVAILWLRSSGTVLECETTPHRVDGVVYVMPNCG</sequence>
<dbReference type="RefSeq" id="WP_186812781.1">
    <property type="nucleotide sequence ID" value="NZ_BJVQ01000059.1"/>
</dbReference>
<dbReference type="AlphaFoldDB" id="A0A511FFL1"/>
<gene>
    <name evidence="1" type="ORF">CHO01_31510</name>
    <name evidence="2" type="ORF">HNR08_003525</name>
</gene>
<dbReference type="EMBL" id="JACHDN010000001">
    <property type="protein sequence ID" value="MBB5474789.1"/>
    <property type="molecule type" value="Genomic_DNA"/>
</dbReference>
<dbReference type="Proteomes" id="UP000321723">
    <property type="component" value="Unassembled WGS sequence"/>
</dbReference>
<name>A0A511FFL1_9CELL</name>
<evidence type="ECO:0000313" key="4">
    <source>
        <dbReference type="Proteomes" id="UP000564629"/>
    </source>
</evidence>
<proteinExistence type="predicted"/>
<reference evidence="1 3" key="1">
    <citation type="submission" date="2019-07" db="EMBL/GenBank/DDBJ databases">
        <title>Whole genome shotgun sequence of Cellulomonas hominis NBRC 16055.</title>
        <authorList>
            <person name="Hosoyama A."/>
            <person name="Uohara A."/>
            <person name="Ohji S."/>
            <person name="Ichikawa N."/>
        </authorList>
    </citation>
    <scope>NUCLEOTIDE SEQUENCE [LARGE SCALE GENOMIC DNA]</scope>
    <source>
        <strain evidence="1 3">NBRC 16055</strain>
    </source>
</reference>